<evidence type="ECO:0000259" key="2">
    <source>
        <dbReference type="Pfam" id="PF13403"/>
    </source>
</evidence>
<feature type="domain" description="Hedgehog/Intein (Hint)" evidence="2">
    <location>
        <begin position="173"/>
        <end position="319"/>
    </location>
</feature>
<accession>A0A1X7AC61</accession>
<organism evidence="3 4">
    <name type="scientific">Ruegeria meonggei</name>
    <dbReference type="NCBI Taxonomy" id="1446476"/>
    <lineage>
        <taxon>Bacteria</taxon>
        <taxon>Pseudomonadati</taxon>
        <taxon>Pseudomonadota</taxon>
        <taxon>Alphaproteobacteria</taxon>
        <taxon>Rhodobacterales</taxon>
        <taxon>Roseobacteraceae</taxon>
        <taxon>Ruegeria</taxon>
    </lineage>
</organism>
<dbReference type="OrthoDB" id="6305173at2"/>
<proteinExistence type="predicted"/>
<feature type="compositionally biased region" description="Low complexity" evidence="1">
    <location>
        <begin position="1"/>
        <end position="18"/>
    </location>
</feature>
<dbReference type="Gene3D" id="2.160.20.160">
    <property type="match status" value="1"/>
</dbReference>
<dbReference type="AlphaFoldDB" id="A0A1X7AC61"/>
<dbReference type="Proteomes" id="UP000193778">
    <property type="component" value="Unassembled WGS sequence"/>
</dbReference>
<sequence length="393" mass="41844">MPNINGTNNNDNIDVTNNSGTLNGAPQGSPIDNIRGRGGDDDINVTDSTVIGNVVGNAGTDTITISGSTVGGRVASGSDADVLDISGSTIGAIRLGGGNDTLNFSSTSVGQDIRGGGGTDTLNLPSGTVVNDSIFGTFTVSDGVGYSVSNGTFTLPSGITVTYSAFENGSGVPCFTRDTSILSKIGARPIQSLRAGDLIATMSHGMQPVRWIGRRRFDRTALEGNARLLPVRILAGALGSGMPQRDLLVSRQHRMLVQSRIAERMFGTTQVLIPAIKLTVLPGIYVDDSVSEVEYFHLLFDRHQVIFAEKAPTESLFTGIEALKSVGPEARREIFEIFPELAENTPAHEPARLIPAGRQQARLLERHRRNNKPLLQVQTGSVSAQHLSHKDFR</sequence>
<keyword evidence="4" id="KW-1185">Reference proteome</keyword>
<name>A0A1X7AC61_9RHOB</name>
<dbReference type="SUPFAM" id="SSF51294">
    <property type="entry name" value="Hedgehog/intein (Hint) domain"/>
    <property type="match status" value="1"/>
</dbReference>
<dbReference type="InterPro" id="IPR036844">
    <property type="entry name" value="Hint_dom_sf"/>
</dbReference>
<evidence type="ECO:0000313" key="4">
    <source>
        <dbReference type="Proteomes" id="UP000193778"/>
    </source>
</evidence>
<evidence type="ECO:0000256" key="1">
    <source>
        <dbReference type="SAM" id="MobiDB-lite"/>
    </source>
</evidence>
<dbReference type="Pfam" id="PF13403">
    <property type="entry name" value="Hint_2"/>
    <property type="match status" value="1"/>
</dbReference>
<dbReference type="RefSeq" id="WP_085824579.1">
    <property type="nucleotide sequence ID" value="NZ_FWFP01000015.1"/>
</dbReference>
<reference evidence="4" key="1">
    <citation type="submission" date="2017-03" db="EMBL/GenBank/DDBJ databases">
        <authorList>
            <person name="Rodrigo-Torres L."/>
            <person name="Arahal R.D."/>
            <person name="Lucena T."/>
        </authorList>
    </citation>
    <scope>NUCLEOTIDE SEQUENCE [LARGE SCALE GENOMIC DNA]</scope>
    <source>
        <strain evidence="4">CECT 8411</strain>
    </source>
</reference>
<protein>
    <recommendedName>
        <fullName evidence="2">Hedgehog/Intein (Hint) domain-containing protein</fullName>
    </recommendedName>
</protein>
<feature type="compositionally biased region" description="Polar residues" evidence="1">
    <location>
        <begin position="376"/>
        <end position="386"/>
    </location>
</feature>
<evidence type="ECO:0000313" key="3">
    <source>
        <dbReference type="EMBL" id="SLN75150.1"/>
    </source>
</evidence>
<gene>
    <name evidence="3" type="ORF">RUM8411_04133</name>
</gene>
<dbReference type="InterPro" id="IPR028992">
    <property type="entry name" value="Hedgehog/Intein_dom"/>
</dbReference>
<feature type="region of interest" description="Disordered" evidence="1">
    <location>
        <begin position="374"/>
        <end position="393"/>
    </location>
</feature>
<dbReference type="EMBL" id="FWFP01000015">
    <property type="protein sequence ID" value="SLN75150.1"/>
    <property type="molecule type" value="Genomic_DNA"/>
</dbReference>
<feature type="region of interest" description="Disordered" evidence="1">
    <location>
        <begin position="1"/>
        <end position="40"/>
    </location>
</feature>